<keyword evidence="1" id="KW-0812">Transmembrane</keyword>
<keyword evidence="1" id="KW-1133">Transmembrane helix</keyword>
<dbReference type="SUPFAM" id="SSF50630">
    <property type="entry name" value="Acid proteases"/>
    <property type="match status" value="1"/>
</dbReference>
<name>A0A168DFW0_9HYPO</name>
<proteinExistence type="predicted"/>
<dbReference type="Proteomes" id="UP000078544">
    <property type="component" value="Unassembled WGS sequence"/>
</dbReference>
<feature type="transmembrane region" description="Helical" evidence="1">
    <location>
        <begin position="427"/>
        <end position="450"/>
    </location>
</feature>
<organism evidence="2 3">
    <name type="scientific">Moelleriella libera RCEF 2490</name>
    <dbReference type="NCBI Taxonomy" id="1081109"/>
    <lineage>
        <taxon>Eukaryota</taxon>
        <taxon>Fungi</taxon>
        <taxon>Dikarya</taxon>
        <taxon>Ascomycota</taxon>
        <taxon>Pezizomycotina</taxon>
        <taxon>Sordariomycetes</taxon>
        <taxon>Hypocreomycetidae</taxon>
        <taxon>Hypocreales</taxon>
        <taxon>Clavicipitaceae</taxon>
        <taxon>Moelleriella</taxon>
    </lineage>
</organism>
<gene>
    <name evidence="2" type="ORF">AAL_03662</name>
</gene>
<dbReference type="Gene3D" id="2.40.70.10">
    <property type="entry name" value="Acid Proteases"/>
    <property type="match status" value="1"/>
</dbReference>
<evidence type="ECO:0000313" key="3">
    <source>
        <dbReference type="Proteomes" id="UP000078544"/>
    </source>
</evidence>
<evidence type="ECO:0000313" key="2">
    <source>
        <dbReference type="EMBL" id="KZZ97698.1"/>
    </source>
</evidence>
<accession>A0A168DFW0</accession>
<dbReference type="EMBL" id="AZGY01000006">
    <property type="protein sequence ID" value="KZZ97698.1"/>
    <property type="molecule type" value="Genomic_DNA"/>
</dbReference>
<sequence>MFPSARHAIDILVVTGGGRYYIKGPNETDHEYPRHLGPMDDGLSIAVKNFSRYLDTFALKTSEMPFSFPMSVNAMYGWQSSLPNGTFYIPVAGRLGLGPGLERDTFVAPPPGPPDLLKPPGVLDQLKSAGRISSRFWGVHIGSVRLNQSASLTLGGYERNRVVGDVGVFQNDISGIYIEGRILLIDLFLGVEEGDSPFRGGHNITTQAPFSVWRGPLADHDSGTRAARKLGGPRGSAVVRVDPEVPYLYLPAGNCEVMSKILPICWRSDIQYWIWNTTDPGYARLLSSSGYLGFVFSDRRASNVTVKVPFALLDLTLTPPIVSEPTAYFPCVSKEPPSGVWALGRAFLQGAFFAMDYDAGLTYMAQAPGPSNKQQSVLQTADTSNPHILSGPADLYARTWRPHWTMALPKQENKQDNVESDGLSSGAIAGMSLGVVAAVAASGVCAAFFWRKSRQQRQMQELDSACVKALQEMPVPVMIHEVPVSGDWEAVELPGDVPAPAKSLGG</sequence>
<reference evidence="2 3" key="1">
    <citation type="journal article" date="2016" name="Genome Biol. Evol.">
        <title>Divergent and convergent evolution of fungal pathogenicity.</title>
        <authorList>
            <person name="Shang Y."/>
            <person name="Xiao G."/>
            <person name="Zheng P."/>
            <person name="Cen K."/>
            <person name="Zhan S."/>
            <person name="Wang C."/>
        </authorList>
    </citation>
    <scope>NUCLEOTIDE SEQUENCE [LARGE SCALE GENOMIC DNA]</scope>
    <source>
        <strain evidence="2 3">RCEF 2490</strain>
    </source>
</reference>
<keyword evidence="3" id="KW-1185">Reference proteome</keyword>
<protein>
    <submittedName>
        <fullName evidence="2">Peptidase aspartic</fullName>
    </submittedName>
</protein>
<dbReference type="InterPro" id="IPR021109">
    <property type="entry name" value="Peptidase_aspartic_dom_sf"/>
</dbReference>
<evidence type="ECO:0000256" key="1">
    <source>
        <dbReference type="SAM" id="Phobius"/>
    </source>
</evidence>
<dbReference type="AlphaFoldDB" id="A0A168DFW0"/>
<comment type="caution">
    <text evidence="2">The sequence shown here is derived from an EMBL/GenBank/DDBJ whole genome shotgun (WGS) entry which is preliminary data.</text>
</comment>
<keyword evidence="1" id="KW-0472">Membrane</keyword>
<dbReference type="OrthoDB" id="4074350at2759"/>